<organism evidence="1 2">
    <name type="scientific">Roseomonas marmotae</name>
    <dbReference type="NCBI Taxonomy" id="2768161"/>
    <lineage>
        <taxon>Bacteria</taxon>
        <taxon>Pseudomonadati</taxon>
        <taxon>Pseudomonadota</taxon>
        <taxon>Alphaproteobacteria</taxon>
        <taxon>Acetobacterales</taxon>
        <taxon>Roseomonadaceae</taxon>
        <taxon>Roseomonas</taxon>
    </lineage>
</organism>
<evidence type="ECO:0000313" key="1">
    <source>
        <dbReference type="EMBL" id="MBO1076516.1"/>
    </source>
</evidence>
<proteinExistence type="predicted"/>
<keyword evidence="2" id="KW-1185">Reference proteome</keyword>
<comment type="caution">
    <text evidence="1">The sequence shown here is derived from an EMBL/GenBank/DDBJ whole genome shotgun (WGS) entry which is preliminary data.</text>
</comment>
<gene>
    <name evidence="1" type="ORF">IAI60_18035</name>
</gene>
<dbReference type="EMBL" id="JACTNF010000023">
    <property type="protein sequence ID" value="MBO1076516.1"/>
    <property type="molecule type" value="Genomic_DNA"/>
</dbReference>
<sequence length="106" mass="12594">MLKAEGSRRWNWPRLPERMPPANEDAMPPYVDEERWYIGEMRAGRLMRLHPYGMSAHHVTVDDRKLIFPSKEAYLDWLMAEGCQKPAERGLLSWLDQLWARVTQRV</sequence>
<reference evidence="1 2" key="1">
    <citation type="submission" date="2020-09" db="EMBL/GenBank/DDBJ databases">
        <title>Roseomonas.</title>
        <authorList>
            <person name="Zhu W."/>
        </authorList>
    </citation>
    <scope>NUCLEOTIDE SEQUENCE [LARGE SCALE GENOMIC DNA]</scope>
    <source>
        <strain evidence="1 2">1311</strain>
    </source>
</reference>
<accession>A0ABS3KGB9</accession>
<dbReference type="RefSeq" id="WP_207449599.1">
    <property type="nucleotide sequence ID" value="NZ_CP061095.1"/>
</dbReference>
<dbReference type="Proteomes" id="UP001518990">
    <property type="component" value="Unassembled WGS sequence"/>
</dbReference>
<evidence type="ECO:0000313" key="2">
    <source>
        <dbReference type="Proteomes" id="UP001518990"/>
    </source>
</evidence>
<protein>
    <submittedName>
        <fullName evidence="1">Uncharacterized protein</fullName>
    </submittedName>
</protein>
<name>A0ABS3KGB9_9PROT</name>